<evidence type="ECO:0000259" key="1">
    <source>
        <dbReference type="Pfam" id="PF08350"/>
    </source>
</evidence>
<dbReference type="InterPro" id="IPR016490">
    <property type="entry name" value="Tscrpt_reg_HTH_AF0396-typ3"/>
</dbReference>
<gene>
    <name evidence="2" type="ORF">HWN40_06545</name>
</gene>
<accession>A0A7D5IBM6</accession>
<dbReference type="PIRSF" id="PIRSF006692">
    <property type="entry name" value="TF_HTH_AF0396_prd"/>
    <property type="match status" value="1"/>
</dbReference>
<evidence type="ECO:0000313" key="3">
    <source>
        <dbReference type="Proteomes" id="UP000509594"/>
    </source>
</evidence>
<dbReference type="Pfam" id="PF08350">
    <property type="entry name" value="FilR1_middle"/>
    <property type="match status" value="1"/>
</dbReference>
<dbReference type="EMBL" id="CP058215">
    <property type="protein sequence ID" value="QLC49929.1"/>
    <property type="molecule type" value="Genomic_DNA"/>
</dbReference>
<protein>
    <submittedName>
        <fullName evidence="2">Winged helix-turn-helix domain-containing protein</fullName>
    </submittedName>
</protein>
<dbReference type="InterPro" id="IPR013561">
    <property type="entry name" value="FilR1_middle_dom"/>
</dbReference>
<keyword evidence="3" id="KW-1185">Reference proteome</keyword>
<reference evidence="2 3" key="1">
    <citation type="submission" date="2020-06" db="EMBL/GenBank/DDBJ databases">
        <title>Methanolobus halotolerans sp. nov., isolated from a saline lake Tus in Siberia.</title>
        <authorList>
            <person name="Shen Y."/>
            <person name="Chen S.-C."/>
            <person name="Lai M.-C."/>
            <person name="Huang H.-H."/>
            <person name="Chiu H.-H."/>
            <person name="Tang S.-L."/>
            <person name="Rogozin D.Y."/>
            <person name="Degermendzhy A.G."/>
        </authorList>
    </citation>
    <scope>NUCLEOTIDE SEQUENCE [LARGE SCALE GENOMIC DNA]</scope>
    <source>
        <strain evidence="2 3">DSM 21339</strain>
    </source>
</reference>
<dbReference type="KEGG" id="mzi:HWN40_06545"/>
<dbReference type="GeneID" id="55821318"/>
<sequence>MSKSLIDIIFTSEKRKCALLLLKDGPLKMDSLLSSMETKRQALLPQLKVLTDNHLVYHHGDEYELTVIGEMIVDKISPLLNTVNVFDTDIDYWGSHDIDFIPPHLLERVYELGQGRVIKPSIADFYEVNTKIVETTMKSKSMRIISSFIHPDSFNKIEAFIASGVEITIIITRELYEKLRVENYDEFKLLLENEKIRILLYPDKIGFIAFTQNAYCNFFRLLSKEGLYDNMLLFFCNPEALEWGNEFFEFYLKDSTPIIEI</sequence>
<dbReference type="RefSeq" id="WP_176964985.1">
    <property type="nucleotide sequence ID" value="NZ_CP058215.1"/>
</dbReference>
<proteinExistence type="predicted"/>
<evidence type="ECO:0000313" key="2">
    <source>
        <dbReference type="EMBL" id="QLC49929.1"/>
    </source>
</evidence>
<feature type="domain" description="Methanogenesis regulatory protein FilR1 middle" evidence="1">
    <location>
        <begin position="126"/>
        <end position="253"/>
    </location>
</feature>
<dbReference type="AlphaFoldDB" id="A0A7D5IBM6"/>
<dbReference type="OrthoDB" id="330490at2157"/>
<name>A0A7D5IBM6_9EURY</name>
<dbReference type="InterPro" id="IPR036390">
    <property type="entry name" value="WH_DNA-bd_sf"/>
</dbReference>
<dbReference type="Proteomes" id="UP000509594">
    <property type="component" value="Chromosome"/>
</dbReference>
<dbReference type="SUPFAM" id="SSF46785">
    <property type="entry name" value="Winged helix' DNA-binding domain"/>
    <property type="match status" value="1"/>
</dbReference>
<organism evidence="2 3">
    <name type="scientific">Methanolobus zinderi</name>
    <dbReference type="NCBI Taxonomy" id="536044"/>
    <lineage>
        <taxon>Archaea</taxon>
        <taxon>Methanobacteriati</taxon>
        <taxon>Methanobacteriota</taxon>
        <taxon>Stenosarchaea group</taxon>
        <taxon>Methanomicrobia</taxon>
        <taxon>Methanosarcinales</taxon>
        <taxon>Methanosarcinaceae</taxon>
        <taxon>Methanolobus</taxon>
    </lineage>
</organism>